<feature type="region of interest" description="Disordered" evidence="1">
    <location>
        <begin position="278"/>
        <end position="298"/>
    </location>
</feature>
<protein>
    <submittedName>
        <fullName evidence="5">Fibrillin-1</fullName>
    </submittedName>
</protein>
<dbReference type="AlphaFoldDB" id="A0A0A1WDX4"/>
<reference evidence="5" key="1">
    <citation type="submission" date="2014-11" db="EMBL/GenBank/DDBJ databases">
        <authorList>
            <person name="Geib S."/>
        </authorList>
    </citation>
    <scope>NUCLEOTIDE SEQUENCE</scope>
</reference>
<feature type="domain" description="EGF-like" evidence="4">
    <location>
        <begin position="193"/>
        <end position="225"/>
    </location>
</feature>
<sequence>MSSHTNKVIYTIFWLIQLTTLCLSNEPVTTAKVSSGFVDDSSLTLEQKKFFCMRNVTYYEEETVQKTREVEIKPSGAFKWFKKSKIEVQSYTDKVKVAHTRLKNDCCDGYAMSADTTCLPVCQPACPANAFCRAPNKCQCIRGYDPVKSALNATHHCVPRCASGCPYGGKCVAIDLCECAPGYRAHAGSCIPTCASDCLNGRCIALNQCSCNAGYAKDSASGECVPLDDCGKVDCIETANNTESSVSGEATTNSVTALYMNESDMTETEVMDSITDENEYASTGNPADNNSSSDGDDEDIVLFPSNAEETNCTLQPCIGDTVCKLDGSCACADGFIRHQPAPVNGVEVGPICMAAIEQDGLTNARVADGGWTGTVFIIVGVAVMMCALTVLVVKLWRHQHGSLNVEGKSEACCKYDKNSTSSDSGHVDMC</sequence>
<evidence type="ECO:0000259" key="4">
    <source>
        <dbReference type="SMART" id="SM00181"/>
    </source>
</evidence>
<dbReference type="Pfam" id="PF23301">
    <property type="entry name" value="EGF_PEAR1L"/>
    <property type="match status" value="1"/>
</dbReference>
<name>A0A0A1WDX4_ZEUCU</name>
<keyword evidence="2" id="KW-0472">Membrane</keyword>
<organism evidence="5">
    <name type="scientific">Zeugodacus cucurbitae</name>
    <name type="common">Melon fruit fly</name>
    <name type="synonym">Bactrocera cucurbitae</name>
    <dbReference type="NCBI Taxonomy" id="28588"/>
    <lineage>
        <taxon>Eukaryota</taxon>
        <taxon>Metazoa</taxon>
        <taxon>Ecdysozoa</taxon>
        <taxon>Arthropoda</taxon>
        <taxon>Hexapoda</taxon>
        <taxon>Insecta</taxon>
        <taxon>Pterygota</taxon>
        <taxon>Neoptera</taxon>
        <taxon>Endopterygota</taxon>
        <taxon>Diptera</taxon>
        <taxon>Brachycera</taxon>
        <taxon>Muscomorpha</taxon>
        <taxon>Tephritoidea</taxon>
        <taxon>Tephritidae</taxon>
        <taxon>Zeugodacus</taxon>
        <taxon>Zeugodacus</taxon>
    </lineage>
</organism>
<dbReference type="PANTHER" id="PTHR24047:SF32">
    <property type="entry name" value="FI01909P-RELATED"/>
    <property type="match status" value="1"/>
</dbReference>
<dbReference type="EMBL" id="GBXI01017431">
    <property type="protein sequence ID" value="JAC96860.1"/>
    <property type="molecule type" value="Transcribed_RNA"/>
</dbReference>
<dbReference type="SMART" id="SM00181">
    <property type="entry name" value="EGF"/>
    <property type="match status" value="4"/>
</dbReference>
<dbReference type="InterPro" id="IPR057138">
    <property type="entry name" value="EGF_PEAR1L-like"/>
</dbReference>
<keyword evidence="2" id="KW-1133">Transmembrane helix</keyword>
<dbReference type="InterPro" id="IPR000742">
    <property type="entry name" value="EGF"/>
</dbReference>
<evidence type="ECO:0000313" key="5">
    <source>
        <dbReference type="EMBL" id="JAC96860.1"/>
    </source>
</evidence>
<gene>
    <name evidence="5" type="primary">FBN1_2</name>
    <name evidence="5" type="ORF">g.12590</name>
</gene>
<dbReference type="InterPro" id="IPR053255">
    <property type="entry name" value="EGF-like_domain"/>
</dbReference>
<evidence type="ECO:0000256" key="2">
    <source>
        <dbReference type="SAM" id="Phobius"/>
    </source>
</evidence>
<feature type="domain" description="EGF-like" evidence="4">
    <location>
        <begin position="160"/>
        <end position="191"/>
    </location>
</feature>
<evidence type="ECO:0000256" key="3">
    <source>
        <dbReference type="SAM" id="SignalP"/>
    </source>
</evidence>
<feature type="transmembrane region" description="Helical" evidence="2">
    <location>
        <begin position="371"/>
        <end position="393"/>
    </location>
</feature>
<feature type="signal peptide" evidence="3">
    <location>
        <begin position="1"/>
        <end position="24"/>
    </location>
</feature>
<dbReference type="PANTHER" id="PTHR24047">
    <property type="entry name" value="FI01909P-RELATED"/>
    <property type="match status" value="1"/>
</dbReference>
<keyword evidence="2" id="KW-0812">Transmembrane</keyword>
<evidence type="ECO:0000256" key="1">
    <source>
        <dbReference type="SAM" id="MobiDB-lite"/>
    </source>
</evidence>
<proteinExistence type="predicted"/>
<feature type="domain" description="EGF-like" evidence="4">
    <location>
        <begin position="311"/>
        <end position="353"/>
    </location>
</feature>
<dbReference type="Gene3D" id="2.10.25.10">
    <property type="entry name" value="Laminin"/>
    <property type="match status" value="2"/>
</dbReference>
<feature type="chain" id="PRO_5001982113" evidence="3">
    <location>
        <begin position="25"/>
        <end position="430"/>
    </location>
</feature>
<feature type="domain" description="EGF-like" evidence="4">
    <location>
        <begin position="121"/>
        <end position="158"/>
    </location>
</feature>
<reference evidence="5" key="2">
    <citation type="journal article" date="2015" name="Gigascience">
        <title>Reconstructing a comprehensive transcriptome assembly of a white-pupal translocated strain of the pest fruit fly Bactrocera cucurbitae.</title>
        <authorList>
            <person name="Sim S.B."/>
            <person name="Calla B."/>
            <person name="Hall B."/>
            <person name="DeRego T."/>
            <person name="Geib S.M."/>
        </authorList>
    </citation>
    <scope>NUCLEOTIDE SEQUENCE</scope>
</reference>
<accession>A0A0A1WDX4</accession>
<keyword evidence="3" id="KW-0732">Signal</keyword>